<keyword evidence="6" id="KW-0045">Antibiotic biosynthesis</keyword>
<evidence type="ECO:0000259" key="11">
    <source>
        <dbReference type="PROSITE" id="PS50075"/>
    </source>
</evidence>
<reference evidence="15" key="1">
    <citation type="journal article" date="2019" name="Int. J. Syst. Evol. Microbiol.">
        <title>The Global Catalogue of Microorganisms (GCM) 10K type strain sequencing project: providing services to taxonomists for standard genome sequencing and annotation.</title>
        <authorList>
            <consortium name="The Broad Institute Genomics Platform"/>
            <consortium name="The Broad Institute Genome Sequencing Center for Infectious Disease"/>
            <person name="Wu L."/>
            <person name="Ma J."/>
        </authorList>
    </citation>
    <scope>NUCLEOTIDE SEQUENCE [LARGE SCALE GENOMIC DNA]</scope>
    <source>
        <strain evidence="15">JCM 10649</strain>
    </source>
</reference>
<dbReference type="PROSITE" id="PS00606">
    <property type="entry name" value="KS3_1"/>
    <property type="match status" value="1"/>
</dbReference>
<feature type="region of interest" description="Disordered" evidence="10">
    <location>
        <begin position="524"/>
        <end position="588"/>
    </location>
</feature>
<dbReference type="SMART" id="SM00829">
    <property type="entry name" value="PKS_ER"/>
    <property type="match status" value="1"/>
</dbReference>
<protein>
    <submittedName>
        <fullName evidence="14">Type I polyketide synthase</fullName>
    </submittedName>
</protein>
<dbReference type="InterPro" id="IPR014031">
    <property type="entry name" value="Ketoacyl_synth_C"/>
</dbReference>
<dbReference type="SUPFAM" id="SSF50129">
    <property type="entry name" value="GroES-like"/>
    <property type="match status" value="1"/>
</dbReference>
<dbReference type="CDD" id="cd00833">
    <property type="entry name" value="PKS"/>
    <property type="match status" value="1"/>
</dbReference>
<evidence type="ECO:0000256" key="3">
    <source>
        <dbReference type="ARBA" id="ARBA00022553"/>
    </source>
</evidence>
<dbReference type="InterPro" id="IPR016035">
    <property type="entry name" value="Acyl_Trfase/lysoPLipase"/>
</dbReference>
<evidence type="ECO:0000256" key="4">
    <source>
        <dbReference type="ARBA" id="ARBA00022679"/>
    </source>
</evidence>
<dbReference type="InterPro" id="IPR050091">
    <property type="entry name" value="PKS_NRPS_Biosynth_Enz"/>
</dbReference>
<dbReference type="RefSeq" id="WP_344090801.1">
    <property type="nucleotide sequence ID" value="NZ_BAAAHB010000031.1"/>
</dbReference>
<feature type="region of interest" description="N-terminal hotdog fold" evidence="9">
    <location>
        <begin position="961"/>
        <end position="1080"/>
    </location>
</feature>
<feature type="compositionally biased region" description="Low complexity" evidence="10">
    <location>
        <begin position="543"/>
        <end position="565"/>
    </location>
</feature>
<sequence>MTTDEARDPDRAIAIVGVACRLPGGISRLDELWSALEQGRDLVGRVPRDRFDTDRFVDTAMPRVGKSYTLAGGFLKDIAGFDAAYFGISPKEAAHMDPQHRLLLELTAEAMDDAALDPSALAGSDTAVYVGVSDTSYGALQMSMLRSVNAYTMSGAAASIAANRLSHAFDLRGPSMTIDTACSSSLVALDRACRTLREGASRTAVCGGANILLSPFHYVGFSQASMLSPRGRCASFSAHADGFVRAEGGAVVLLKRLRDALADGDRIRAVILGSGVNSDGRTVGLALPNPQAQEDLLRQVYAEAGVHPDELVYFEAHGTGTPVGDPAEAKAIGLALGMRRVTGELPIGSVKTNLGHLEPASGMAGLCKALLVLEHRMAPTSLHADPPHPDIDFTGLGLTLTTENRSLPGVERPVVGVSSYGFGGTNAHAVLTCAPRPSDAALGPTGCAPPGEGLPVVVSARSGEALSQAAADIADRLAHAADEEFYDIAYTSCLRRGKHDHRAAVLARTPAEAARQFAALAGDTEAGRPGASHAAAGPRDAEAGVPPGAGAETAGTAAAASPGAAGDREVAAATPADRTKPPAAGARAEAVTSGRVAFVFTGNGSQWAGMGADLLAQDEVFRSTMALVDAELTPRLGWSVIETLAAPPVQWRLSATEIAQPLLFAVQLGVVAVLRARGVQPAMVLGHSVGEVAAAHTAGALTLSQAAQVIAERSAAQAATAGCGRMAAAGLSPQRAADALASSDGRLEIAGFNSPQDVTVAGDAADLAGFGADMERRGVFFRDLGLDYAFHSRFMDRLEDRLTTHLADLVPSPLTAPLYSTVTGKRASGLDLGAQYWWHNVRSPVRFAEAVDRALDDGADVLLEIGPHAALGTYLRRCAATRPRRTVVVLPTLRRHGDGPVALSTACAALIAAGASLDRDRYFPCPGRVADLPSYPWQRERHWNGTPHAWVHSSGSGVIEHPLLGERLPAPLPVWEGAVEPVLVPWLADHRVAGSVVMPATGFAEMALAAGRAVLGGPAEAEHLDIVSALVVPWADASRVRTQVSLSPDDGAVTITSTDGQAGAPRPHARAQVRTLLRGRPASLDVDAMREACPRLIAGKEHYASCAAAGLLYGPAFQVLRHLRVGDGQVVATYHHGTPGDPYTAHPAVLDGALQAGAPLLAQHLSEGQAYLPASIAAVRVWSTPATTGLVWVRERGHSGNEVCWDITLADEDGTVTAQLDGCRLRRLTAPHHLPVLTQQTVLRAAPHPETPCAPSPLPSPRRIEEAASHRIAEAITGWRETGDQYIPLLHHGTAAHIAAVIAKMLPDPAEPFTLDDLMEHGVQERHRRMLLLSLSMLRDNGFAAEDGERWRLSTTRPDLEALHQHCLAQAPAHITLCALITYQMEHLADVLRGTEDAMEVLVREPVARSLEQLYDIAPSSRFYHRLAQALLREMVSRWPQDRTLRVLEIGAGTGGATAALLPLLPPDRTHYCFSDISPFFFSRAQKRFQGYDFVRYETFDLDADPVGQGFPAGGFDLVVAANSLHTAKDLEAALRHVATLLAPGGMLLAVESHAPELLLPVFGTLDSFFGNTDTALRPHSVLLPREKWPALLKRCGYTEVVQTGEHRAPARDQFSVILAAVGAATRPEEPPPLPDSRPDTAYLVVGETPDEEHLAQAVTEILTGHGDCLVRSVTEGPEATDWDPLLSFEGRFTEEASPAGTVCVTLILGHAPQTDPGELVARATRRAQTLRSLLNARRRLPHGVRTELWLVTRPAGAVPALGEITDAADAIPWGVARCLFNEQPDLDSRRVSLHRTENVASDARRLVRELLEPTDEDEIVLTARDRFVPRQVERSTAPADGTRSFALRVRNPGLAYQLAWEETAPAEPGPGQVAVEVRATALNYRDIMQAVGLLPIDRTRPDRGPADLGFECAGIVTACGPAVSRVKPGDRVVALAAGSLSSHTVTDARGLWPIPDHMTFAEAATMPVAFATVHYGLVTLARMQPGETVLVHGAAGGVGLAALQYAKAYGARVIATAGTDFKRTLLRRLGIEHVLDSRTLDFTHRIEEITGGKGVDIVLNSLAGEAITRGLELLRPGGRFVELGKRDIHENKPLRLHPFANNIAFFGVDLMKVMDDARMIDALLTEVNETVLRGTCHPLPHSVYPAARVEEAFRLLQHSRHIGKVVVAFDPLDEPPLVTPRPRPFRLDPEGTYLVTGGTSGFGAATAQWLADLGARHLALVSRRGADAPEAADVLSRLAARGVTATAHPADATDVNTMRAVVREIDLSGHPLRGAVHCAMHLDDDLLADLEPERFAAVLAPKVGGAAVLDLLTRGRECDLFLLHSSVSATCGNIRQAPYAAGNLYLEALARRRRQSGSPATAIAWGAISETGYVARHGLENSLRALGLEPITPSEAFAAGEALLADRADVAFLSRTDFARAAALLPVFGRARLRDLVPARSEHDGLTVEELLRTAGRVTGEEALAFIADSLAKLIAEVLHMDHAQLDHHRRLDEYGMDSLMGAELLLSLRQRFGVEIPPMELLRSNGTVADLAQILHLRLGLGQSAQETAATPAPGPAADHALVPQQPTPEETPQTAQQ</sequence>
<dbReference type="Gene3D" id="3.40.50.720">
    <property type="entry name" value="NAD(P)-binding Rossmann-like Domain"/>
    <property type="match status" value="2"/>
</dbReference>
<dbReference type="InterPro" id="IPR011032">
    <property type="entry name" value="GroES-like_sf"/>
</dbReference>
<dbReference type="InterPro" id="IPR016036">
    <property type="entry name" value="Malonyl_transacylase_ACP-bd"/>
</dbReference>
<dbReference type="InterPro" id="IPR014043">
    <property type="entry name" value="Acyl_transferase_dom"/>
</dbReference>
<dbReference type="InterPro" id="IPR049552">
    <property type="entry name" value="PKS_DH_N"/>
</dbReference>
<dbReference type="PROSITE" id="PS52019">
    <property type="entry name" value="PKS_MFAS_DH"/>
    <property type="match status" value="1"/>
</dbReference>
<evidence type="ECO:0000256" key="2">
    <source>
        <dbReference type="ARBA" id="ARBA00022450"/>
    </source>
</evidence>
<comment type="pathway">
    <text evidence="1">Antibiotic biosynthesis.</text>
</comment>
<dbReference type="Pfam" id="PF02801">
    <property type="entry name" value="Ketoacyl-synt_C"/>
    <property type="match status" value="1"/>
</dbReference>
<dbReference type="SUPFAM" id="SSF51735">
    <property type="entry name" value="NAD(P)-binding Rossmann-fold domains"/>
    <property type="match status" value="3"/>
</dbReference>
<evidence type="ECO:0000313" key="15">
    <source>
        <dbReference type="Proteomes" id="UP001499895"/>
    </source>
</evidence>
<dbReference type="InterPro" id="IPR013149">
    <property type="entry name" value="ADH-like_C"/>
</dbReference>
<dbReference type="SMART" id="SM00822">
    <property type="entry name" value="PKS_KR"/>
    <property type="match status" value="1"/>
</dbReference>
<dbReference type="SMART" id="SM00827">
    <property type="entry name" value="PKS_AT"/>
    <property type="match status" value="1"/>
</dbReference>
<dbReference type="InterPro" id="IPR002364">
    <property type="entry name" value="Quin_OxRdtase/zeta-crystal_CS"/>
</dbReference>
<feature type="domain" description="Ketosynthase family 3 (KS3)" evidence="12">
    <location>
        <begin position="10"/>
        <end position="433"/>
    </location>
</feature>
<organism evidence="14 15">
    <name type="scientific">Streptomyces stramineus</name>
    <dbReference type="NCBI Taxonomy" id="173861"/>
    <lineage>
        <taxon>Bacteria</taxon>
        <taxon>Bacillati</taxon>
        <taxon>Actinomycetota</taxon>
        <taxon>Actinomycetes</taxon>
        <taxon>Kitasatosporales</taxon>
        <taxon>Streptomycetaceae</taxon>
        <taxon>Streptomyces</taxon>
    </lineage>
</organism>
<dbReference type="InterPro" id="IPR049551">
    <property type="entry name" value="PKS_DH_C"/>
</dbReference>
<feature type="domain" description="Carrier" evidence="11">
    <location>
        <begin position="2466"/>
        <end position="2541"/>
    </location>
</feature>
<dbReference type="Proteomes" id="UP001499895">
    <property type="component" value="Unassembled WGS sequence"/>
</dbReference>
<dbReference type="PROSITE" id="PS52004">
    <property type="entry name" value="KS3_2"/>
    <property type="match status" value="1"/>
</dbReference>
<dbReference type="PANTHER" id="PTHR43775">
    <property type="entry name" value="FATTY ACID SYNTHASE"/>
    <property type="match status" value="1"/>
</dbReference>
<keyword evidence="7" id="KW-0511">Multifunctional enzyme</keyword>
<dbReference type="InterPro" id="IPR042104">
    <property type="entry name" value="PKS_dehydratase_sf"/>
</dbReference>
<feature type="compositionally biased region" description="Low complexity" evidence="10">
    <location>
        <begin position="2550"/>
        <end position="2580"/>
    </location>
</feature>
<keyword evidence="15" id="KW-1185">Reference proteome</keyword>
<dbReference type="Pfam" id="PF08242">
    <property type="entry name" value="Methyltransf_12"/>
    <property type="match status" value="1"/>
</dbReference>
<dbReference type="InterPro" id="IPR013968">
    <property type="entry name" value="PKS_KR"/>
</dbReference>
<dbReference type="Gene3D" id="3.40.366.10">
    <property type="entry name" value="Malonyl-Coenzyme A Acyl Carrier Protein, domain 2"/>
    <property type="match status" value="2"/>
</dbReference>
<dbReference type="SMART" id="SM00826">
    <property type="entry name" value="PKS_DH"/>
    <property type="match status" value="1"/>
</dbReference>
<keyword evidence="8" id="KW-0012">Acyltransferase</keyword>
<dbReference type="InterPro" id="IPR032821">
    <property type="entry name" value="PKS_assoc"/>
</dbReference>
<dbReference type="SMART" id="SM00825">
    <property type="entry name" value="PKS_KS"/>
    <property type="match status" value="1"/>
</dbReference>
<keyword evidence="4" id="KW-0808">Transferase</keyword>
<evidence type="ECO:0000256" key="5">
    <source>
        <dbReference type="ARBA" id="ARBA00022857"/>
    </source>
</evidence>
<dbReference type="InterPro" id="IPR009081">
    <property type="entry name" value="PP-bd_ACP"/>
</dbReference>
<evidence type="ECO:0000256" key="8">
    <source>
        <dbReference type="ARBA" id="ARBA00023315"/>
    </source>
</evidence>
<dbReference type="InterPro" id="IPR020806">
    <property type="entry name" value="PKS_PP-bd"/>
</dbReference>
<dbReference type="Gene3D" id="1.10.1200.10">
    <property type="entry name" value="ACP-like"/>
    <property type="match status" value="1"/>
</dbReference>
<proteinExistence type="predicted"/>
<dbReference type="SMART" id="SM00823">
    <property type="entry name" value="PKS_PP"/>
    <property type="match status" value="1"/>
</dbReference>
<dbReference type="InterPro" id="IPR029063">
    <property type="entry name" value="SAM-dependent_MTases_sf"/>
</dbReference>
<evidence type="ECO:0000256" key="10">
    <source>
        <dbReference type="SAM" id="MobiDB-lite"/>
    </source>
</evidence>
<keyword evidence="5" id="KW-0521">NADP</keyword>
<dbReference type="EMBL" id="BAAAHB010000031">
    <property type="protein sequence ID" value="GAA0467095.1"/>
    <property type="molecule type" value="Genomic_DNA"/>
</dbReference>
<feature type="domain" description="PKS/mFAS DH" evidence="13">
    <location>
        <begin position="961"/>
        <end position="1234"/>
    </location>
</feature>
<feature type="region of interest" description="Disordered" evidence="10">
    <location>
        <begin position="2548"/>
        <end position="2580"/>
    </location>
</feature>
<dbReference type="Pfam" id="PF00109">
    <property type="entry name" value="ketoacyl-synt"/>
    <property type="match status" value="1"/>
</dbReference>
<dbReference type="InterPro" id="IPR036291">
    <property type="entry name" value="NAD(P)-bd_dom_sf"/>
</dbReference>
<feature type="region of interest" description="C-terminal hotdog fold" evidence="9">
    <location>
        <begin position="1094"/>
        <end position="1234"/>
    </location>
</feature>
<dbReference type="InterPro" id="IPR020841">
    <property type="entry name" value="PKS_Beta-ketoAc_synthase_dom"/>
</dbReference>
<dbReference type="PROSITE" id="PS01162">
    <property type="entry name" value="QOR_ZETA_CRYSTAL"/>
    <property type="match status" value="1"/>
</dbReference>
<dbReference type="SUPFAM" id="SSF53901">
    <property type="entry name" value="Thiolase-like"/>
    <property type="match status" value="1"/>
</dbReference>
<dbReference type="SUPFAM" id="SSF53335">
    <property type="entry name" value="S-adenosyl-L-methionine-dependent methyltransferases"/>
    <property type="match status" value="1"/>
</dbReference>
<dbReference type="InterPro" id="IPR036736">
    <property type="entry name" value="ACP-like_sf"/>
</dbReference>
<dbReference type="Gene3D" id="3.30.70.3290">
    <property type="match status" value="1"/>
</dbReference>
<evidence type="ECO:0000259" key="13">
    <source>
        <dbReference type="PROSITE" id="PS52019"/>
    </source>
</evidence>
<dbReference type="Pfam" id="PF08659">
    <property type="entry name" value="KR"/>
    <property type="match status" value="1"/>
</dbReference>
<dbReference type="InterPro" id="IPR020807">
    <property type="entry name" value="PKS_DH"/>
</dbReference>
<dbReference type="SUPFAM" id="SSF52151">
    <property type="entry name" value="FabD/lysophospholipase-like"/>
    <property type="match status" value="1"/>
</dbReference>
<dbReference type="InterPro" id="IPR001227">
    <property type="entry name" value="Ac_transferase_dom_sf"/>
</dbReference>
<evidence type="ECO:0000256" key="6">
    <source>
        <dbReference type="ARBA" id="ARBA00023194"/>
    </source>
</evidence>
<dbReference type="InterPro" id="IPR013154">
    <property type="entry name" value="ADH-like_N"/>
</dbReference>
<dbReference type="InterPro" id="IPR020843">
    <property type="entry name" value="ER"/>
</dbReference>
<dbReference type="Gene3D" id="3.40.50.150">
    <property type="entry name" value="Vaccinia Virus protein VP39"/>
    <property type="match status" value="1"/>
</dbReference>
<dbReference type="Pfam" id="PF08240">
    <property type="entry name" value="ADH_N"/>
    <property type="match status" value="1"/>
</dbReference>
<evidence type="ECO:0000256" key="7">
    <source>
        <dbReference type="ARBA" id="ARBA00023268"/>
    </source>
</evidence>
<accession>A0ABP3JY64</accession>
<dbReference type="InterPro" id="IPR016039">
    <property type="entry name" value="Thiolase-like"/>
</dbReference>
<dbReference type="InterPro" id="IPR013217">
    <property type="entry name" value="Methyltransf_12"/>
</dbReference>
<dbReference type="InterPro" id="IPR014030">
    <property type="entry name" value="Ketoacyl_synth_N"/>
</dbReference>
<keyword evidence="3" id="KW-0597">Phosphoprotein</keyword>
<dbReference type="Pfam" id="PF00107">
    <property type="entry name" value="ADH_zinc_N"/>
    <property type="match status" value="1"/>
</dbReference>
<dbReference type="CDD" id="cd05195">
    <property type="entry name" value="enoyl_red"/>
    <property type="match status" value="1"/>
</dbReference>
<dbReference type="SMART" id="SM01294">
    <property type="entry name" value="PKS_PP_betabranch"/>
    <property type="match status" value="1"/>
</dbReference>
<dbReference type="SUPFAM" id="SSF47336">
    <property type="entry name" value="ACP-like"/>
    <property type="match status" value="1"/>
</dbReference>
<dbReference type="Pfam" id="PF14765">
    <property type="entry name" value="PS-DH"/>
    <property type="match status" value="1"/>
</dbReference>
<dbReference type="InterPro" id="IPR018201">
    <property type="entry name" value="Ketoacyl_synth_AS"/>
</dbReference>
<dbReference type="Pfam" id="PF00698">
    <property type="entry name" value="Acyl_transf_1"/>
    <property type="match status" value="1"/>
</dbReference>
<evidence type="ECO:0000256" key="1">
    <source>
        <dbReference type="ARBA" id="ARBA00004792"/>
    </source>
</evidence>
<dbReference type="Gene3D" id="3.40.50.11460">
    <property type="match status" value="1"/>
</dbReference>
<dbReference type="Gene3D" id="3.90.180.10">
    <property type="entry name" value="Medium-chain alcohol dehydrogenases, catalytic domain"/>
    <property type="match status" value="1"/>
</dbReference>
<dbReference type="Gene3D" id="3.10.129.110">
    <property type="entry name" value="Polyketide synthase dehydratase"/>
    <property type="match status" value="1"/>
</dbReference>
<name>A0ABP3JY64_9ACTN</name>
<dbReference type="PROSITE" id="PS50075">
    <property type="entry name" value="CARRIER"/>
    <property type="match status" value="1"/>
</dbReference>
<feature type="active site" description="Proton acceptor; for dehydratase activity" evidence="9">
    <location>
        <position position="990"/>
    </location>
</feature>
<dbReference type="PANTHER" id="PTHR43775:SF37">
    <property type="entry name" value="SI:DKEY-61P9.11"/>
    <property type="match status" value="1"/>
</dbReference>
<dbReference type="Pfam" id="PF00550">
    <property type="entry name" value="PP-binding"/>
    <property type="match status" value="1"/>
</dbReference>
<comment type="caution">
    <text evidence="14">The sequence shown here is derived from an EMBL/GenBank/DDBJ whole genome shotgun (WGS) entry which is preliminary data.</text>
</comment>
<evidence type="ECO:0000256" key="9">
    <source>
        <dbReference type="PROSITE-ProRule" id="PRU01363"/>
    </source>
</evidence>
<dbReference type="InterPro" id="IPR057326">
    <property type="entry name" value="KR_dom"/>
</dbReference>
<feature type="active site" description="Proton donor; for dehydratase activity" evidence="9">
    <location>
        <position position="1151"/>
    </location>
</feature>
<evidence type="ECO:0000313" key="14">
    <source>
        <dbReference type="EMBL" id="GAA0467095.1"/>
    </source>
</evidence>
<dbReference type="InterPro" id="IPR049900">
    <property type="entry name" value="PKS_mFAS_DH"/>
</dbReference>
<keyword evidence="2" id="KW-0596">Phosphopantetheine</keyword>
<dbReference type="SUPFAM" id="SSF55048">
    <property type="entry name" value="Probable ACP-binding domain of malonyl-CoA ACP transacylase"/>
    <property type="match status" value="1"/>
</dbReference>
<dbReference type="Gene3D" id="3.40.47.10">
    <property type="match status" value="1"/>
</dbReference>
<dbReference type="Pfam" id="PF21089">
    <property type="entry name" value="PKS_DH_N"/>
    <property type="match status" value="1"/>
</dbReference>
<gene>
    <name evidence="14" type="ORF">GCM10009544_31670</name>
</gene>
<evidence type="ECO:0000259" key="12">
    <source>
        <dbReference type="PROSITE" id="PS52004"/>
    </source>
</evidence>
<dbReference type="Pfam" id="PF16197">
    <property type="entry name" value="KAsynt_C_assoc"/>
    <property type="match status" value="1"/>
</dbReference>